<evidence type="ECO:0000313" key="1">
    <source>
        <dbReference type="EMBL" id="MBW83521.1"/>
    </source>
</evidence>
<accession>A0A2P2IQL7</accession>
<dbReference type="EMBL" id="GGEC01003038">
    <property type="protein sequence ID" value="MBW83521.1"/>
    <property type="molecule type" value="Transcribed_RNA"/>
</dbReference>
<reference evidence="1" key="1">
    <citation type="submission" date="2018-02" db="EMBL/GenBank/DDBJ databases">
        <title>Rhizophora mucronata_Transcriptome.</title>
        <authorList>
            <person name="Meera S.P."/>
            <person name="Sreeshan A."/>
            <person name="Augustine A."/>
        </authorList>
    </citation>
    <scope>NUCLEOTIDE SEQUENCE</scope>
    <source>
        <tissue evidence="1">Leaf</tissue>
    </source>
</reference>
<dbReference type="AlphaFoldDB" id="A0A2P2IQL7"/>
<protein>
    <submittedName>
        <fullName evidence="1">Uncharacterized protein</fullName>
    </submittedName>
</protein>
<sequence>MLLHRVEPQTASCPHLAKASPLITAFQVKTFLSFIILKALSPSSIFPHLKYISIKLVPKITSNSHPFFLIKSCIQTPISTAPRLPQAPNAFTIVTWFGFIPAHCICSKAINASPYFPEFLYPIIKTVHETTSFSDISSKTFRQNFMLPQDAYTFSREFWT</sequence>
<proteinExistence type="predicted"/>
<name>A0A2P2IQL7_RHIMU</name>
<organism evidence="1">
    <name type="scientific">Rhizophora mucronata</name>
    <name type="common">Asiatic mangrove</name>
    <dbReference type="NCBI Taxonomy" id="61149"/>
    <lineage>
        <taxon>Eukaryota</taxon>
        <taxon>Viridiplantae</taxon>
        <taxon>Streptophyta</taxon>
        <taxon>Embryophyta</taxon>
        <taxon>Tracheophyta</taxon>
        <taxon>Spermatophyta</taxon>
        <taxon>Magnoliopsida</taxon>
        <taxon>eudicotyledons</taxon>
        <taxon>Gunneridae</taxon>
        <taxon>Pentapetalae</taxon>
        <taxon>rosids</taxon>
        <taxon>fabids</taxon>
        <taxon>Malpighiales</taxon>
        <taxon>Rhizophoraceae</taxon>
        <taxon>Rhizophora</taxon>
    </lineage>
</organism>